<organism evidence="6 7">
    <name type="scientific">Mogibacterium kristiansenii</name>
    <dbReference type="NCBI Taxonomy" id="2606708"/>
    <lineage>
        <taxon>Bacteria</taxon>
        <taxon>Bacillati</taxon>
        <taxon>Bacillota</taxon>
        <taxon>Clostridia</taxon>
        <taxon>Peptostreptococcales</taxon>
        <taxon>Anaerovoracaceae</taxon>
        <taxon>Mogibacterium</taxon>
    </lineage>
</organism>
<dbReference type="Gene3D" id="3.40.50.300">
    <property type="entry name" value="P-loop containing nucleotide triphosphate hydrolases"/>
    <property type="match status" value="2"/>
</dbReference>
<evidence type="ECO:0000259" key="5">
    <source>
        <dbReference type="PROSITE" id="PS50893"/>
    </source>
</evidence>
<evidence type="ECO:0000256" key="4">
    <source>
        <dbReference type="ARBA" id="ARBA00022840"/>
    </source>
</evidence>
<reference evidence="6 7" key="1">
    <citation type="submission" date="2019-08" db="EMBL/GenBank/DDBJ databases">
        <title>In-depth cultivation of the pig gut microbiome towards novel bacterial diversity and tailored functional studies.</title>
        <authorList>
            <person name="Wylensek D."/>
            <person name="Hitch T.C.A."/>
            <person name="Clavel T."/>
        </authorList>
    </citation>
    <scope>NUCLEOTIDE SEQUENCE [LARGE SCALE GENOMIC DNA]</scope>
    <source>
        <strain evidence="6 7">WCA-MUC-591-APC-4B</strain>
    </source>
</reference>
<dbReference type="PANTHER" id="PTHR43776">
    <property type="entry name" value="TRANSPORT ATP-BINDING PROTEIN"/>
    <property type="match status" value="1"/>
</dbReference>
<dbReference type="EMBL" id="VUNA01000004">
    <property type="protein sequence ID" value="MST70272.1"/>
    <property type="molecule type" value="Genomic_DNA"/>
</dbReference>
<dbReference type="GO" id="GO:0016887">
    <property type="term" value="F:ATP hydrolysis activity"/>
    <property type="evidence" value="ECO:0007669"/>
    <property type="project" value="InterPro"/>
</dbReference>
<evidence type="ECO:0000313" key="7">
    <source>
        <dbReference type="Proteomes" id="UP000469424"/>
    </source>
</evidence>
<feature type="domain" description="ABC transporter" evidence="5">
    <location>
        <begin position="298"/>
        <end position="505"/>
    </location>
</feature>
<dbReference type="Pfam" id="PF00005">
    <property type="entry name" value="ABC_tran"/>
    <property type="match status" value="2"/>
</dbReference>
<evidence type="ECO:0000256" key="2">
    <source>
        <dbReference type="ARBA" id="ARBA00022448"/>
    </source>
</evidence>
<dbReference type="GO" id="GO:0005524">
    <property type="term" value="F:ATP binding"/>
    <property type="evidence" value="ECO:0007669"/>
    <property type="project" value="UniProtKB-KW"/>
</dbReference>
<dbReference type="InterPro" id="IPR050319">
    <property type="entry name" value="ABC_transp_ATP-bind"/>
</dbReference>
<sequence length="505" mass="56571">MMKDCVNKGERNTGKNKTVLKVENFRLCFNGRFGAVHAVRDANLEVRRGEIVALVGESGCGKTALCRAILMLHSAHARYLSGRILLDGRDVRTCSEREMEQIRGKAASLVFQNPLSSLNPVYRIREQLEEPMRRHLGMKDAGALEVRSRELLLEMGLKEPEEILEKYPHQLSGGQRQRVAVAIALAGDPSLIVADEPTTALDPETAKMVTDLLRRVADEKQKGILFVTHDLAVASALADRVLVMKNGEILEQGTTEDIFARPKENYTKKLVRCAEWGRGKAPAESLKPEPERKRLAAVHHLTVRYPGAPKPALRDCSLDIREGEILGLIGESGCGKSTMAKVLCGILKPSAGEVEFFRPVKPVLIFQDSVASFNERMTLGEIVQEPLVIGKMPPERRKEKLRELTEQVELEEALLDRYPYEVSGGQRQRAAIARGLAMDPEFLIADEPVSSLDAPVQMEILRLLKHLRDRRNLTLLIISHDIPMVEHISDRIIRMEKEGLRDEFK</sequence>
<dbReference type="PROSITE" id="PS00211">
    <property type="entry name" value="ABC_TRANSPORTER_1"/>
    <property type="match status" value="2"/>
</dbReference>
<dbReference type="SUPFAM" id="SSF52540">
    <property type="entry name" value="P-loop containing nucleoside triphosphate hydrolases"/>
    <property type="match status" value="2"/>
</dbReference>
<dbReference type="PROSITE" id="PS50893">
    <property type="entry name" value="ABC_TRANSPORTER_2"/>
    <property type="match status" value="2"/>
</dbReference>
<dbReference type="RefSeq" id="WP_154553835.1">
    <property type="nucleotide sequence ID" value="NZ_VUNA01000004.1"/>
</dbReference>
<dbReference type="InterPro" id="IPR027417">
    <property type="entry name" value="P-loop_NTPase"/>
</dbReference>
<dbReference type="InterPro" id="IPR017871">
    <property type="entry name" value="ABC_transporter-like_CS"/>
</dbReference>
<dbReference type="SMART" id="SM00382">
    <property type="entry name" value="AAA"/>
    <property type="match status" value="2"/>
</dbReference>
<gene>
    <name evidence="6" type="ORF">FYJ65_02775</name>
</gene>
<comment type="similarity">
    <text evidence="1">Belongs to the ABC transporter superfamily.</text>
</comment>
<evidence type="ECO:0000256" key="3">
    <source>
        <dbReference type="ARBA" id="ARBA00022741"/>
    </source>
</evidence>
<accession>A0A6N7X456</accession>
<keyword evidence="7" id="KW-1185">Reference proteome</keyword>
<dbReference type="Proteomes" id="UP000469424">
    <property type="component" value="Unassembled WGS sequence"/>
</dbReference>
<feature type="domain" description="ABC transporter" evidence="5">
    <location>
        <begin position="20"/>
        <end position="271"/>
    </location>
</feature>
<dbReference type="InterPro" id="IPR003593">
    <property type="entry name" value="AAA+_ATPase"/>
</dbReference>
<evidence type="ECO:0000313" key="6">
    <source>
        <dbReference type="EMBL" id="MST70272.1"/>
    </source>
</evidence>
<keyword evidence="2" id="KW-0813">Transport</keyword>
<comment type="caution">
    <text evidence="6">The sequence shown here is derived from an EMBL/GenBank/DDBJ whole genome shotgun (WGS) entry which is preliminary data.</text>
</comment>
<dbReference type="GO" id="GO:0055085">
    <property type="term" value="P:transmembrane transport"/>
    <property type="evidence" value="ECO:0007669"/>
    <property type="project" value="UniProtKB-ARBA"/>
</dbReference>
<protein>
    <submittedName>
        <fullName evidence="6">ABC transporter ATP-binding protein</fullName>
    </submittedName>
</protein>
<proteinExistence type="inferred from homology"/>
<dbReference type="PANTHER" id="PTHR43776:SF7">
    <property type="entry name" value="D,D-DIPEPTIDE TRANSPORT ATP-BINDING PROTEIN DDPF-RELATED"/>
    <property type="match status" value="1"/>
</dbReference>
<dbReference type="CDD" id="cd03257">
    <property type="entry name" value="ABC_NikE_OppD_transporters"/>
    <property type="match status" value="2"/>
</dbReference>
<dbReference type="AlphaFoldDB" id="A0A6N7X456"/>
<dbReference type="InterPro" id="IPR003439">
    <property type="entry name" value="ABC_transporter-like_ATP-bd"/>
</dbReference>
<keyword evidence="3" id="KW-0547">Nucleotide-binding</keyword>
<name>A0A6N7X456_9FIRM</name>
<evidence type="ECO:0000256" key="1">
    <source>
        <dbReference type="ARBA" id="ARBA00005417"/>
    </source>
</evidence>
<keyword evidence="4 6" id="KW-0067">ATP-binding</keyword>